<name>A0A0K1Q7Z0_9BACT</name>
<dbReference type="RefSeq" id="WP_169928206.1">
    <property type="nucleotide sequence ID" value="NZ_CP012333.1"/>
</dbReference>
<dbReference type="SUPFAM" id="SSF141673">
    <property type="entry name" value="MOSC N-terminal domain-like"/>
    <property type="match status" value="1"/>
</dbReference>
<dbReference type="AlphaFoldDB" id="A0A0K1Q7Z0"/>
<dbReference type="EMBL" id="CP012333">
    <property type="protein sequence ID" value="AKV01767.1"/>
    <property type="molecule type" value="Genomic_DNA"/>
</dbReference>
<dbReference type="InterPro" id="IPR011037">
    <property type="entry name" value="Pyrv_Knase-like_insert_dom_sf"/>
</dbReference>
<evidence type="ECO:0000313" key="2">
    <source>
        <dbReference type="EMBL" id="AKV01767.1"/>
    </source>
</evidence>
<evidence type="ECO:0000313" key="3">
    <source>
        <dbReference type="Proteomes" id="UP000064967"/>
    </source>
</evidence>
<dbReference type="GO" id="GO:0030151">
    <property type="term" value="F:molybdenum ion binding"/>
    <property type="evidence" value="ECO:0007669"/>
    <property type="project" value="InterPro"/>
</dbReference>
<dbReference type="Pfam" id="PF03473">
    <property type="entry name" value="MOSC"/>
    <property type="match status" value="1"/>
</dbReference>
<reference evidence="2 3" key="1">
    <citation type="submission" date="2015-08" db="EMBL/GenBank/DDBJ databases">
        <authorList>
            <person name="Babu N.S."/>
            <person name="Beckwith C.J."/>
            <person name="Beseler K.G."/>
            <person name="Brison A."/>
            <person name="Carone J.V."/>
            <person name="Caskin T.P."/>
            <person name="Diamond M."/>
            <person name="Durham M.E."/>
            <person name="Foxe J.M."/>
            <person name="Go M."/>
            <person name="Henderson B.A."/>
            <person name="Jones I.B."/>
            <person name="McGettigan J.A."/>
            <person name="Micheletti S.J."/>
            <person name="Nasrallah M.E."/>
            <person name="Ortiz D."/>
            <person name="Piller C.R."/>
            <person name="Privatt S.R."/>
            <person name="Schneider S.L."/>
            <person name="Sharp S."/>
            <person name="Smith T.C."/>
            <person name="Stanton J.D."/>
            <person name="Ullery H.E."/>
            <person name="Wilson R.J."/>
            <person name="Serrano M.G."/>
            <person name="Buck G."/>
            <person name="Lee V."/>
            <person name="Wang Y."/>
            <person name="Carvalho R."/>
            <person name="Voegtly L."/>
            <person name="Shi R."/>
            <person name="Duckworth R."/>
            <person name="Johnson A."/>
            <person name="Loviza R."/>
            <person name="Walstead R."/>
            <person name="Shah Z."/>
            <person name="Kiflezghi M."/>
            <person name="Wade K."/>
            <person name="Ball S.L."/>
            <person name="Bradley K.W."/>
            <person name="Asai D.J."/>
            <person name="Bowman C.A."/>
            <person name="Russell D.A."/>
            <person name="Pope W.H."/>
            <person name="Jacobs-Sera D."/>
            <person name="Hendrix R.W."/>
            <person name="Hatfull G.F."/>
        </authorList>
    </citation>
    <scope>NUCLEOTIDE SEQUENCE [LARGE SCALE GENOMIC DNA]</scope>
    <source>
        <strain evidence="2 3">DSM 27648</strain>
    </source>
</reference>
<dbReference type="STRING" id="1391654.AKJ09_08430"/>
<dbReference type="PANTHER" id="PTHR14237:SF19">
    <property type="entry name" value="MITOCHONDRIAL AMIDOXIME REDUCING COMPONENT 1"/>
    <property type="match status" value="1"/>
</dbReference>
<accession>A0A0K1Q7Z0</accession>
<proteinExistence type="predicted"/>
<dbReference type="Proteomes" id="UP000064967">
    <property type="component" value="Chromosome"/>
</dbReference>
<keyword evidence="3" id="KW-1185">Reference proteome</keyword>
<sequence length="272" mass="30130">MRIAELWIYPVKGARGTRLAESDVLVSGLRHDRRFMIVDREGVFLSQRSHPRLALVEARLDAATSTLTIATPASPEGTILALAPAFPDHPKRSVRVWDDEVDALEVQGDASALLSEHLQTECSLVFMPDDVVRQVEIEYARPGDRVGFADGFPVLLASLASLAELNGRLADAVPMNRFRPNLVVEGGEAFEEDRFERAVVGSLAFRMPKRCARCQVTTVDQETAKVGKEPLRTLSQYRREGNKVHFAQNLIPDGEGVVRVGDEVRYVEPRAS</sequence>
<dbReference type="InterPro" id="IPR005302">
    <property type="entry name" value="MoCF_Sase_C"/>
</dbReference>
<dbReference type="KEGG" id="llu:AKJ09_08430"/>
<dbReference type="PROSITE" id="PS51340">
    <property type="entry name" value="MOSC"/>
    <property type="match status" value="1"/>
</dbReference>
<feature type="domain" description="MOSC" evidence="1">
    <location>
        <begin position="91"/>
        <end position="267"/>
    </location>
</feature>
<dbReference type="GO" id="GO:0003824">
    <property type="term" value="F:catalytic activity"/>
    <property type="evidence" value="ECO:0007669"/>
    <property type="project" value="InterPro"/>
</dbReference>
<gene>
    <name evidence="2" type="ORF">AKJ09_08430</name>
</gene>
<protein>
    <submittedName>
        <fullName evidence="2">Flavodoxin reductase</fullName>
    </submittedName>
</protein>
<organism evidence="2 3">
    <name type="scientific">Labilithrix luteola</name>
    <dbReference type="NCBI Taxonomy" id="1391654"/>
    <lineage>
        <taxon>Bacteria</taxon>
        <taxon>Pseudomonadati</taxon>
        <taxon>Myxococcota</taxon>
        <taxon>Polyangia</taxon>
        <taxon>Polyangiales</taxon>
        <taxon>Labilitrichaceae</taxon>
        <taxon>Labilithrix</taxon>
    </lineage>
</organism>
<dbReference type="PANTHER" id="PTHR14237">
    <property type="entry name" value="MOLYBDOPTERIN COFACTOR SULFURASE MOSC"/>
    <property type="match status" value="1"/>
</dbReference>
<dbReference type="InterPro" id="IPR005303">
    <property type="entry name" value="MOCOS_middle"/>
</dbReference>
<dbReference type="Pfam" id="PF03476">
    <property type="entry name" value="MOSC_N"/>
    <property type="match status" value="1"/>
</dbReference>
<dbReference type="GO" id="GO:0030170">
    <property type="term" value="F:pyridoxal phosphate binding"/>
    <property type="evidence" value="ECO:0007669"/>
    <property type="project" value="InterPro"/>
</dbReference>
<dbReference type="SUPFAM" id="SSF50800">
    <property type="entry name" value="PK beta-barrel domain-like"/>
    <property type="match status" value="1"/>
</dbReference>
<evidence type="ECO:0000259" key="1">
    <source>
        <dbReference type="PROSITE" id="PS51340"/>
    </source>
</evidence>